<sequence>MFVPCPKCGFLVALIAPRGGATEQRCPRCREVLANGRAPHVDEQGEPQERTRLEREHPAARPERHPAYGSTPGALHAEHESSEAARPAPAPRSAPQLDAQPSTPPPVAPAPAATPTPARDVERDARTASSPASSRAPVSMTRAEPSFARRSAGPRRHGRQWPVLAGIAMLALLLALQLLLAQRDALAADPRWRPLVDTTCGAVGCTVQPWREPTAFTMLDRSVQPKAGTRGVLSAQATFRNDAQWPQPWPTLVLSLSGVDGQTLGTRAFEPHEYAGGPVTALAPGQSARVQLDIVEPAPNVVAFSFDFR</sequence>
<evidence type="ECO:0000313" key="2">
    <source>
        <dbReference type="EMBL" id="CAA9304797.1"/>
    </source>
</evidence>
<feature type="region of interest" description="Disordered" evidence="1">
    <location>
        <begin position="37"/>
        <end position="157"/>
    </location>
</feature>
<feature type="compositionally biased region" description="Basic and acidic residues" evidence="1">
    <location>
        <begin position="39"/>
        <end position="66"/>
    </location>
</feature>
<dbReference type="Pfam" id="PF11906">
    <property type="entry name" value="DUF3426"/>
    <property type="match status" value="1"/>
</dbReference>
<evidence type="ECO:0000256" key="1">
    <source>
        <dbReference type="SAM" id="MobiDB-lite"/>
    </source>
</evidence>
<feature type="compositionally biased region" description="Low complexity" evidence="1">
    <location>
        <begin position="84"/>
        <end position="101"/>
    </location>
</feature>
<name>A0A6J4KGZ7_9GAMM</name>
<organism evidence="2">
    <name type="scientific">uncultured Lysobacter sp</name>
    <dbReference type="NCBI Taxonomy" id="271060"/>
    <lineage>
        <taxon>Bacteria</taxon>
        <taxon>Pseudomonadati</taxon>
        <taxon>Pseudomonadota</taxon>
        <taxon>Gammaproteobacteria</taxon>
        <taxon>Lysobacterales</taxon>
        <taxon>Lysobacteraceae</taxon>
        <taxon>Lysobacter</taxon>
        <taxon>environmental samples</taxon>
    </lineage>
</organism>
<accession>A0A6J4KGZ7</accession>
<evidence type="ECO:0008006" key="3">
    <source>
        <dbReference type="Google" id="ProtNLM"/>
    </source>
</evidence>
<protein>
    <recommendedName>
        <fullName evidence="3">DUF3426 domain-containing protein</fullName>
    </recommendedName>
</protein>
<proteinExistence type="predicted"/>
<gene>
    <name evidence="2" type="ORF">AVDCRST_MAG71-342</name>
</gene>
<dbReference type="InterPro" id="IPR021834">
    <property type="entry name" value="DUF3426"/>
</dbReference>
<dbReference type="AlphaFoldDB" id="A0A6J4KGZ7"/>
<feature type="compositionally biased region" description="Low complexity" evidence="1">
    <location>
        <begin position="127"/>
        <end position="137"/>
    </location>
</feature>
<feature type="compositionally biased region" description="Pro residues" evidence="1">
    <location>
        <begin position="102"/>
        <end position="114"/>
    </location>
</feature>
<reference evidence="2" key="1">
    <citation type="submission" date="2020-02" db="EMBL/GenBank/DDBJ databases">
        <authorList>
            <person name="Meier V. D."/>
        </authorList>
    </citation>
    <scope>NUCLEOTIDE SEQUENCE</scope>
    <source>
        <strain evidence="2">AVDCRST_MAG71</strain>
    </source>
</reference>
<dbReference type="EMBL" id="CADCUA010000090">
    <property type="protein sequence ID" value="CAA9304797.1"/>
    <property type="molecule type" value="Genomic_DNA"/>
</dbReference>